<evidence type="ECO:0000256" key="1">
    <source>
        <dbReference type="ARBA" id="ARBA00010199"/>
    </source>
</evidence>
<feature type="transmembrane region" description="Helical" evidence="2">
    <location>
        <begin position="265"/>
        <end position="290"/>
    </location>
</feature>
<comment type="caution">
    <text evidence="4">The sequence shown here is derived from an EMBL/GenBank/DDBJ whole genome shotgun (WGS) entry which is preliminary data.</text>
</comment>
<comment type="similarity">
    <text evidence="1 2">Belongs to the multi antimicrobial extrusion (MATE) (TC 2.A.66.1) family.</text>
</comment>
<dbReference type="GO" id="GO:0042910">
    <property type="term" value="F:xenobiotic transmembrane transporter activity"/>
    <property type="evidence" value="ECO:0007669"/>
    <property type="project" value="InterPro"/>
</dbReference>
<feature type="compositionally biased region" description="Basic and acidic residues" evidence="3">
    <location>
        <begin position="467"/>
        <end position="484"/>
    </location>
</feature>
<accession>A0A836C1F0</accession>
<dbReference type="GO" id="GO:0016020">
    <property type="term" value="C:membrane"/>
    <property type="evidence" value="ECO:0007669"/>
    <property type="project" value="InterPro"/>
</dbReference>
<dbReference type="EMBL" id="JAEHOE010000017">
    <property type="protein sequence ID" value="KAG2496841.1"/>
    <property type="molecule type" value="Genomic_DNA"/>
</dbReference>
<feature type="transmembrane region" description="Helical" evidence="2">
    <location>
        <begin position="336"/>
        <end position="361"/>
    </location>
</feature>
<dbReference type="Proteomes" id="UP000612055">
    <property type="component" value="Unassembled WGS sequence"/>
</dbReference>
<reference evidence="4" key="1">
    <citation type="journal article" date="2020" name="bioRxiv">
        <title>Comparative genomics of Chlamydomonas.</title>
        <authorList>
            <person name="Craig R.J."/>
            <person name="Hasan A.R."/>
            <person name="Ness R.W."/>
            <person name="Keightley P.D."/>
        </authorList>
    </citation>
    <scope>NUCLEOTIDE SEQUENCE</scope>
    <source>
        <strain evidence="4">CCAP 11/70</strain>
    </source>
</reference>
<dbReference type="PANTHER" id="PTHR11206">
    <property type="entry name" value="MULTIDRUG RESISTANCE PROTEIN"/>
    <property type="match status" value="1"/>
</dbReference>
<evidence type="ECO:0000256" key="2">
    <source>
        <dbReference type="RuleBase" id="RU004914"/>
    </source>
</evidence>
<protein>
    <recommendedName>
        <fullName evidence="2">Protein DETOXIFICATION</fullName>
    </recommendedName>
    <alternativeName>
        <fullName evidence="2">Multidrug and toxic compound extrusion protein</fullName>
    </alternativeName>
</protein>
<feature type="compositionally biased region" description="Low complexity" evidence="3">
    <location>
        <begin position="427"/>
        <end position="440"/>
    </location>
</feature>
<dbReference type="GO" id="GO:0015297">
    <property type="term" value="F:antiporter activity"/>
    <property type="evidence" value="ECO:0007669"/>
    <property type="project" value="InterPro"/>
</dbReference>
<sequence>MVYNLTGLSWTSGLTGGISTLCGQVYGAGKYGSVGVIFQRALIICLLCGLPAYLSWLWAANLFTLLGQTTAVATLAAGYLHRVAPCMALGTAESCIRSYFFAQGNVTFVSVTTLVGIIASPWLNWYFISGLGWGLYGKAWAQVVEGGAAVILLAGAMVYQTWRTPPELRTWSGWDRAAFKGWGEYLKVSLPATAMVCVDWWALEVLTLMSGIGANTEAEVAATGALYSMFLISYNAVDGFSSAASTRIGHMLGAGRASAARRAAAVSFAAAMALTLLISIGTVVGAPLWIPAFSANDPLVHALIVSTLPYTIFASMGYAAYTALTGVLSGAGRQGLGTVVSVTTVWGVGVPVAALTVLGLGWGIQGQWLGCALAYGLQGIALLWCIFARWDWSEEVRRAASAVSLHSMADEDSISEGDCETAQCNASVPTSHSSSPSHTSTDSEDDKELLDEEEVVDEETPCLRMRGRPDRPSERGYGGEKEKP</sequence>
<dbReference type="AlphaFoldDB" id="A0A836C1F0"/>
<keyword evidence="5" id="KW-1185">Reference proteome</keyword>
<evidence type="ECO:0000313" key="5">
    <source>
        <dbReference type="Proteomes" id="UP000612055"/>
    </source>
</evidence>
<feature type="transmembrane region" description="Helical" evidence="2">
    <location>
        <begin position="367"/>
        <end position="388"/>
    </location>
</feature>
<organism evidence="4 5">
    <name type="scientific">Edaphochlamys debaryana</name>
    <dbReference type="NCBI Taxonomy" id="47281"/>
    <lineage>
        <taxon>Eukaryota</taxon>
        <taxon>Viridiplantae</taxon>
        <taxon>Chlorophyta</taxon>
        <taxon>core chlorophytes</taxon>
        <taxon>Chlorophyceae</taxon>
        <taxon>CS clade</taxon>
        <taxon>Chlamydomonadales</taxon>
        <taxon>Chlamydomonadales incertae sedis</taxon>
        <taxon>Edaphochlamys</taxon>
    </lineage>
</organism>
<feature type="region of interest" description="Disordered" evidence="3">
    <location>
        <begin position="416"/>
        <end position="484"/>
    </location>
</feature>
<gene>
    <name evidence="4" type="ORF">HYH03_005246</name>
</gene>
<comment type="caution">
    <text evidence="2">Lacks conserved residue(s) required for the propagation of feature annotation.</text>
</comment>
<evidence type="ECO:0000256" key="3">
    <source>
        <dbReference type="SAM" id="MobiDB-lite"/>
    </source>
</evidence>
<dbReference type="Pfam" id="PF01554">
    <property type="entry name" value="MatE"/>
    <property type="match status" value="2"/>
</dbReference>
<proteinExistence type="inferred from homology"/>
<feature type="transmembrane region" description="Helical" evidence="2">
    <location>
        <begin position="100"/>
        <end position="119"/>
    </location>
</feature>
<feature type="transmembrane region" description="Helical" evidence="2">
    <location>
        <begin position="37"/>
        <end position="56"/>
    </location>
</feature>
<dbReference type="OrthoDB" id="2126698at2759"/>
<keyword evidence="2" id="KW-0472">Membrane</keyword>
<feature type="compositionally biased region" description="Acidic residues" evidence="3">
    <location>
        <begin position="442"/>
        <end position="460"/>
    </location>
</feature>
<keyword evidence="2" id="KW-0812">Transmembrane</keyword>
<keyword evidence="2" id="KW-1133">Transmembrane helix</keyword>
<feature type="transmembrane region" description="Helical" evidence="2">
    <location>
        <begin position="302"/>
        <end position="324"/>
    </location>
</feature>
<feature type="transmembrane region" description="Helical" evidence="2">
    <location>
        <begin position="139"/>
        <end position="159"/>
    </location>
</feature>
<evidence type="ECO:0000313" key="4">
    <source>
        <dbReference type="EMBL" id="KAG2496841.1"/>
    </source>
</evidence>
<dbReference type="InterPro" id="IPR002528">
    <property type="entry name" value="MATE_fam"/>
</dbReference>
<name>A0A836C1F0_9CHLO</name>